<dbReference type="EMBL" id="BDDD01000763">
    <property type="protein sequence ID" value="GAV69954.1"/>
    <property type="molecule type" value="Genomic_DNA"/>
</dbReference>
<dbReference type="Proteomes" id="UP000187406">
    <property type="component" value="Unassembled WGS sequence"/>
</dbReference>
<name>A0A1Q3BQ16_CEPFO</name>
<evidence type="ECO:0000256" key="2">
    <source>
        <dbReference type="SAM" id="Phobius"/>
    </source>
</evidence>
<keyword evidence="2" id="KW-0472">Membrane</keyword>
<accession>A0A1Q3BQ16</accession>
<gene>
    <name evidence="3" type="ORF">CFOL_v3_13454</name>
</gene>
<feature type="region of interest" description="Disordered" evidence="1">
    <location>
        <begin position="34"/>
        <end position="74"/>
    </location>
</feature>
<feature type="compositionally biased region" description="Low complexity" evidence="1">
    <location>
        <begin position="47"/>
        <end position="60"/>
    </location>
</feature>
<dbReference type="OrthoDB" id="1748563at2759"/>
<keyword evidence="4" id="KW-1185">Reference proteome</keyword>
<proteinExistence type="predicted"/>
<reference evidence="4" key="1">
    <citation type="submission" date="2016-04" db="EMBL/GenBank/DDBJ databases">
        <title>Cephalotus genome sequencing.</title>
        <authorList>
            <person name="Fukushima K."/>
            <person name="Hasebe M."/>
            <person name="Fang X."/>
        </authorList>
    </citation>
    <scope>NUCLEOTIDE SEQUENCE [LARGE SCALE GENOMIC DNA]</scope>
    <source>
        <strain evidence="4">cv. St1</strain>
    </source>
</reference>
<evidence type="ECO:0000313" key="3">
    <source>
        <dbReference type="EMBL" id="GAV69954.1"/>
    </source>
</evidence>
<sequence>MVMFARVASEDQPSTGLLCISHCVTCPVICSPPPAAQESHPPPSTKSPPIHHSPPQSYYHSPPPPLPPKQSPSVPWTYPSWSTPPPPSYYNNPPGSGLGPPHYPYPYYYFYTSKTSCPSSYASLLLVLFMFHALFLS</sequence>
<dbReference type="STRING" id="3775.A0A1Q3BQ16"/>
<dbReference type="InParanoid" id="A0A1Q3BQ16"/>
<comment type="caution">
    <text evidence="3">The sequence shown here is derived from an EMBL/GenBank/DDBJ whole genome shotgun (WGS) entry which is preliminary data.</text>
</comment>
<organism evidence="3 4">
    <name type="scientific">Cephalotus follicularis</name>
    <name type="common">Albany pitcher plant</name>
    <dbReference type="NCBI Taxonomy" id="3775"/>
    <lineage>
        <taxon>Eukaryota</taxon>
        <taxon>Viridiplantae</taxon>
        <taxon>Streptophyta</taxon>
        <taxon>Embryophyta</taxon>
        <taxon>Tracheophyta</taxon>
        <taxon>Spermatophyta</taxon>
        <taxon>Magnoliopsida</taxon>
        <taxon>eudicotyledons</taxon>
        <taxon>Gunneridae</taxon>
        <taxon>Pentapetalae</taxon>
        <taxon>rosids</taxon>
        <taxon>fabids</taxon>
        <taxon>Oxalidales</taxon>
        <taxon>Cephalotaceae</taxon>
        <taxon>Cephalotus</taxon>
    </lineage>
</organism>
<feature type="compositionally biased region" description="Pro residues" evidence="1">
    <location>
        <begin position="61"/>
        <end position="70"/>
    </location>
</feature>
<keyword evidence="2" id="KW-0812">Transmembrane</keyword>
<evidence type="ECO:0000313" key="4">
    <source>
        <dbReference type="Proteomes" id="UP000187406"/>
    </source>
</evidence>
<protein>
    <submittedName>
        <fullName evidence="3">Uncharacterized protein</fullName>
    </submittedName>
</protein>
<feature type="transmembrane region" description="Helical" evidence="2">
    <location>
        <begin position="119"/>
        <end position="136"/>
    </location>
</feature>
<feature type="compositionally biased region" description="Pro residues" evidence="1">
    <location>
        <begin position="34"/>
        <end position="46"/>
    </location>
</feature>
<keyword evidence="2" id="KW-1133">Transmembrane helix</keyword>
<dbReference type="AlphaFoldDB" id="A0A1Q3BQ16"/>
<evidence type="ECO:0000256" key="1">
    <source>
        <dbReference type="SAM" id="MobiDB-lite"/>
    </source>
</evidence>